<sequence>MESVPARKTPFRWRRPSRRTTIILAALAAAIVLLAILWDWNWFKPLVERQVSARTGREFRIDGDLDVDLGRVITISGDALRFGNAKWSKEPTMATAQRAEIDVDFWPLLRLAVRIPEIRLTRPRLRLETGPDGKGNWNFLRSDGEKGRVEFRRLWVDEGNLVFLDPRKKTDIDVRLQSAAPKPGERASSIDVQGEGHWSGERFALQGNAASPLALREREQPYRIDAHAQAGPTRAHARGTLLDPLRLRDFDLQLTLIGRDMQDLYPLLGLAIPPTPPYRLNGRFTRDRDTWHYDRFTGQVGDSDLGGSAAVTTGGARPFLKANLVSKRLDFDDLAGFIGAQPQTGASETSNAEQKAKAARERGDGRVLPDEPYNLAKLRSMDADVRWKAHRINAPKLPIDDMDAHLLLDDGLLRMEPLNFGVASGDIRSTIRMDAREKIIRTRADIAVRGLDLGKLFPTAEIARTAVGRIGGNIAISGSGNSVAQILGSADGDVAVGMGKGQISNLLMELAGLDVAESLKFLLTRDKIIPVRCAFGDFAVQDGTMRTRALAFDSTDTIIVGKGDISLKNETLDLELRPRPKDRSILTFRSPLVIGGTFADPSFRPDFKRLGLRGALAVALGNIAPPAALLATLELGPGKDSNCGGRYAR</sequence>
<evidence type="ECO:0000259" key="3">
    <source>
        <dbReference type="Pfam" id="PF05170"/>
    </source>
</evidence>
<evidence type="ECO:0000313" key="5">
    <source>
        <dbReference type="Proteomes" id="UP000673447"/>
    </source>
</evidence>
<evidence type="ECO:0000256" key="1">
    <source>
        <dbReference type="SAM" id="MobiDB-lite"/>
    </source>
</evidence>
<dbReference type="InterPro" id="IPR052894">
    <property type="entry name" value="AsmA-related"/>
</dbReference>
<protein>
    <submittedName>
        <fullName evidence="4">AsmA family protein</fullName>
    </submittedName>
</protein>
<dbReference type="RefSeq" id="WP_210534930.1">
    <property type="nucleotide sequence ID" value="NZ_JAGKTC010000001.1"/>
</dbReference>
<dbReference type="Proteomes" id="UP000673447">
    <property type="component" value="Unassembled WGS sequence"/>
</dbReference>
<dbReference type="Pfam" id="PF05170">
    <property type="entry name" value="AsmA"/>
    <property type="match status" value="1"/>
</dbReference>
<keyword evidence="5" id="KW-1185">Reference proteome</keyword>
<dbReference type="EMBL" id="JAGKTC010000001">
    <property type="protein sequence ID" value="MBP3983062.1"/>
    <property type="molecule type" value="Genomic_DNA"/>
</dbReference>
<keyword evidence="2" id="KW-1133">Transmembrane helix</keyword>
<feature type="domain" description="AsmA" evidence="3">
    <location>
        <begin position="22"/>
        <end position="548"/>
    </location>
</feature>
<gene>
    <name evidence="4" type="ORF">J5837_01385</name>
</gene>
<dbReference type="PANTHER" id="PTHR30441">
    <property type="entry name" value="DUF748 DOMAIN-CONTAINING PROTEIN"/>
    <property type="match status" value="1"/>
</dbReference>
<reference evidence="4" key="1">
    <citation type="journal article" date="2016" name="Int. J. Syst. Evol. Microbiol.">
        <title>Pseudoxanthomonas helianthi sp. nov., isolated from roots of Jerusalem artichoke (Helianthus tuberosus).</title>
        <authorList>
            <person name="Kittiwongwattana C."/>
            <person name="Thawai C."/>
        </authorList>
    </citation>
    <scope>NUCLEOTIDE SEQUENCE</scope>
    <source>
        <strain evidence="4">110414</strain>
    </source>
</reference>
<feature type="transmembrane region" description="Helical" evidence="2">
    <location>
        <begin position="21"/>
        <end position="43"/>
    </location>
</feature>
<feature type="region of interest" description="Disordered" evidence="1">
    <location>
        <begin position="342"/>
        <end position="366"/>
    </location>
</feature>
<name>A0A940WZW4_9GAMM</name>
<feature type="compositionally biased region" description="Basic and acidic residues" evidence="1">
    <location>
        <begin position="354"/>
        <end position="366"/>
    </location>
</feature>
<proteinExistence type="predicted"/>
<keyword evidence="2" id="KW-0812">Transmembrane</keyword>
<dbReference type="InterPro" id="IPR007844">
    <property type="entry name" value="AsmA"/>
</dbReference>
<reference evidence="4" key="2">
    <citation type="submission" date="2021-03" db="EMBL/GenBank/DDBJ databases">
        <authorList>
            <person name="Cao W."/>
        </authorList>
    </citation>
    <scope>NUCLEOTIDE SEQUENCE</scope>
    <source>
        <strain evidence="4">110414</strain>
    </source>
</reference>
<comment type="caution">
    <text evidence="4">The sequence shown here is derived from an EMBL/GenBank/DDBJ whole genome shotgun (WGS) entry which is preliminary data.</text>
</comment>
<dbReference type="PANTHER" id="PTHR30441:SF9">
    <property type="entry name" value="ASMA FAMILY PROTEIN YHJG"/>
    <property type="match status" value="1"/>
</dbReference>
<organism evidence="4 5">
    <name type="scientific">Pseudoxanthomonas helianthi</name>
    <dbReference type="NCBI Taxonomy" id="1453541"/>
    <lineage>
        <taxon>Bacteria</taxon>
        <taxon>Pseudomonadati</taxon>
        <taxon>Pseudomonadota</taxon>
        <taxon>Gammaproteobacteria</taxon>
        <taxon>Lysobacterales</taxon>
        <taxon>Lysobacteraceae</taxon>
        <taxon>Pseudoxanthomonas</taxon>
    </lineage>
</organism>
<keyword evidence="2" id="KW-0472">Membrane</keyword>
<dbReference type="GO" id="GO:0005886">
    <property type="term" value="C:plasma membrane"/>
    <property type="evidence" value="ECO:0007669"/>
    <property type="project" value="TreeGrafter"/>
</dbReference>
<accession>A0A940WZW4</accession>
<dbReference type="AlphaFoldDB" id="A0A940WZW4"/>
<dbReference type="GO" id="GO:0090313">
    <property type="term" value="P:regulation of protein targeting to membrane"/>
    <property type="evidence" value="ECO:0007669"/>
    <property type="project" value="TreeGrafter"/>
</dbReference>
<evidence type="ECO:0000313" key="4">
    <source>
        <dbReference type="EMBL" id="MBP3983062.1"/>
    </source>
</evidence>
<evidence type="ECO:0000256" key="2">
    <source>
        <dbReference type="SAM" id="Phobius"/>
    </source>
</evidence>
<feature type="compositionally biased region" description="Polar residues" evidence="1">
    <location>
        <begin position="342"/>
        <end position="353"/>
    </location>
</feature>